<dbReference type="KEGG" id="vg:18506568"/>
<dbReference type="Proteomes" id="UP000017651">
    <property type="component" value="Segment"/>
</dbReference>
<name>U5PX41_9CAUD</name>
<evidence type="ECO:0000313" key="1">
    <source>
        <dbReference type="EMBL" id="AGY47157.1"/>
    </source>
</evidence>
<organism evidence="1 2">
    <name type="scientific">Clavibacter phage CN1A</name>
    <dbReference type="NCBI Taxonomy" id="1406793"/>
    <lineage>
        <taxon>Viruses</taxon>
        <taxon>Duplodnaviria</taxon>
        <taxon>Heunggongvirae</taxon>
        <taxon>Uroviricota</taxon>
        <taxon>Caudoviricetes</taxon>
        <taxon>Cinunavirus</taxon>
        <taxon>Cinunavirus CN1A</taxon>
    </lineage>
</organism>
<dbReference type="OrthoDB" id="41517at10239"/>
<protein>
    <recommendedName>
        <fullName evidence="3">Tail protein</fullName>
    </recommendedName>
</protein>
<gene>
    <name evidence="1" type="ORF">CN1A_48</name>
</gene>
<proteinExistence type="predicted"/>
<sequence length="140" mass="15668">MGVRMTQLTVADMQLGARNALQTIKSVDSDLEHIARQGAQETQANIDRIDTGDMRDDVSYRKVASGATFSTWAFGWVNRFQRYYHFQEDGFIHWRSGNEIAGMHALKDATEEARATLKRASAEIVHKAAGNLVGKGGRRR</sequence>
<evidence type="ECO:0008006" key="3">
    <source>
        <dbReference type="Google" id="ProtNLM"/>
    </source>
</evidence>
<reference evidence="1 2" key="1">
    <citation type="journal article" date="2013" name="Genome Announc.">
        <title>Complete Genome of Clavibacter michiganensis subsp. sepedonicusis Siphophage CN1A.</title>
        <authorList>
            <person name="Kongari R.R."/>
            <person name="Yao G.W."/>
            <person name="Chamakura K.R."/>
            <person name="Kuty Everett G.F."/>
        </authorList>
    </citation>
    <scope>NUCLEOTIDE SEQUENCE [LARGE SCALE GENOMIC DNA]</scope>
</reference>
<accession>U5PX41</accession>
<keyword evidence="2" id="KW-1185">Reference proteome</keyword>
<dbReference type="GeneID" id="18506568"/>
<dbReference type="RefSeq" id="YP_009004260.1">
    <property type="nucleotide sequence ID" value="NC_023549.1"/>
</dbReference>
<evidence type="ECO:0000313" key="2">
    <source>
        <dbReference type="Proteomes" id="UP000017651"/>
    </source>
</evidence>
<dbReference type="EMBL" id="KF669650">
    <property type="protein sequence ID" value="AGY47157.1"/>
    <property type="molecule type" value="Genomic_DNA"/>
</dbReference>